<dbReference type="AlphaFoldDB" id="A0A5S9MMK0"/>
<sequence>MSGPSDLMSEFRKLRVEASKIQNEFKEIPSSADHKLIKETLEMSQKILKKQDQFQDEMKQEFFKHNYKIKQEFQKIQEKQNKLIENLMSELKTVKAELNVTKNQINGLLAKNSDENLELILESIWIIHKRQDQMMMMNQQGETNITKPQRKRVQQHKTVPNSTKK</sequence>
<dbReference type="KEGG" id="cel:CELE_C16C8.25"/>
<evidence type="ECO:0000256" key="2">
    <source>
        <dbReference type="SAM" id="MobiDB-lite"/>
    </source>
</evidence>
<gene>
    <name evidence="3 5" type="ORF">C16C8.25</name>
    <name evidence="3" type="ORF">CELE_C16C8.25</name>
</gene>
<dbReference type="AGR" id="WB:WBGene00305092"/>
<keyword evidence="1" id="KW-0175">Coiled coil</keyword>
<evidence type="ECO:0000313" key="4">
    <source>
        <dbReference type="Proteomes" id="UP000001940"/>
    </source>
</evidence>
<dbReference type="EMBL" id="BX284602">
    <property type="protein sequence ID" value="CAA0059141.1"/>
    <property type="molecule type" value="Genomic_DNA"/>
</dbReference>
<dbReference type="WormBase" id="C16C8.25">
    <property type="protein sequence ID" value="CE53873"/>
    <property type="gene ID" value="WBGene00305092"/>
</dbReference>
<feature type="coiled-coil region" evidence="1">
    <location>
        <begin position="77"/>
        <end position="111"/>
    </location>
</feature>
<organism evidence="3 4">
    <name type="scientific">Caenorhabditis elegans</name>
    <dbReference type="NCBI Taxonomy" id="6239"/>
    <lineage>
        <taxon>Eukaryota</taxon>
        <taxon>Metazoa</taxon>
        <taxon>Ecdysozoa</taxon>
        <taxon>Nematoda</taxon>
        <taxon>Chromadorea</taxon>
        <taxon>Rhabditida</taxon>
        <taxon>Rhabditina</taxon>
        <taxon>Rhabditomorpha</taxon>
        <taxon>Rhabditoidea</taxon>
        <taxon>Rhabditidae</taxon>
        <taxon>Peloderinae</taxon>
        <taxon>Caenorhabditis</taxon>
    </lineage>
</organism>
<dbReference type="GeneID" id="43578469"/>
<accession>A0A5S9MMK0</accession>
<evidence type="ECO:0000313" key="5">
    <source>
        <dbReference type="WormBase" id="C16C8.25"/>
    </source>
</evidence>
<protein>
    <submittedName>
        <fullName evidence="3">DUF4200 domain-containing protein</fullName>
    </submittedName>
</protein>
<dbReference type="RefSeq" id="NP_001364524.1">
    <property type="nucleotide sequence ID" value="NM_001377760.1"/>
</dbReference>
<dbReference type="FunCoup" id="A0A5S9MMK0">
    <property type="interactions" value="2"/>
</dbReference>
<reference evidence="3 4" key="1">
    <citation type="journal article" date="1998" name="Science">
        <title>Genome sequence of the nematode C. elegans: a platform for investigating biology.</title>
        <authorList>
            <consortium name="The C. elegans sequencing consortium"/>
            <person name="Sulson J.E."/>
            <person name="Waterston R."/>
        </authorList>
    </citation>
    <scope>NUCLEOTIDE SEQUENCE [LARGE SCALE GENOMIC DNA]</scope>
    <source>
        <strain evidence="3 4">Bristol N2</strain>
    </source>
</reference>
<evidence type="ECO:0000256" key="1">
    <source>
        <dbReference type="SAM" id="Coils"/>
    </source>
</evidence>
<dbReference type="CTD" id="43578469"/>
<feature type="region of interest" description="Disordered" evidence="2">
    <location>
        <begin position="142"/>
        <end position="165"/>
    </location>
</feature>
<evidence type="ECO:0000313" key="3">
    <source>
        <dbReference type="EMBL" id="CAA0059141.1"/>
    </source>
</evidence>
<dbReference type="SMR" id="A0A5S9MMK0"/>
<feature type="compositionally biased region" description="Polar residues" evidence="2">
    <location>
        <begin position="156"/>
        <end position="165"/>
    </location>
</feature>
<keyword evidence="4" id="KW-1185">Reference proteome</keyword>
<name>A0A5S9MMK0_CAEEL</name>
<proteinExistence type="predicted"/>
<dbReference type="Proteomes" id="UP000001940">
    <property type="component" value="Chromosome II"/>
</dbReference>
<dbReference type="InParanoid" id="A0A5S9MMK0"/>